<dbReference type="AlphaFoldDB" id="A0A917UXF9"/>
<dbReference type="Pfam" id="PF25991">
    <property type="entry name" value="KhtT_N"/>
    <property type="match status" value="1"/>
</dbReference>
<dbReference type="InterPro" id="IPR058776">
    <property type="entry name" value="KhtT-like_N"/>
</dbReference>
<dbReference type="PANTHER" id="PTHR30445:SF8">
    <property type="entry name" value="K(+)_H(+) ANTIPORTER SUBUNIT KHTT"/>
    <property type="match status" value="1"/>
</dbReference>
<name>A0A917UXF9_9MICO</name>
<feature type="domain" description="RCK C-terminal" evidence="1">
    <location>
        <begin position="90"/>
        <end position="174"/>
    </location>
</feature>
<dbReference type="InterPro" id="IPR026278">
    <property type="entry name" value="KhtT"/>
</dbReference>
<dbReference type="InterPro" id="IPR006037">
    <property type="entry name" value="RCK_C"/>
</dbReference>
<dbReference type="GO" id="GO:0006813">
    <property type="term" value="P:potassium ion transport"/>
    <property type="evidence" value="ECO:0007669"/>
    <property type="project" value="InterPro"/>
</dbReference>
<accession>A0A917UXF9</accession>
<sequence length="177" mass="18567">MPAAPDDGATIAGVGIRIEKVDLPGIGVRHDLVTEGGRRISVVSHRDGERDLGVFDVDDPDACRDSIPLNDDEAAALADVLGTSVMLSRLTSLSDETAGLYTEQIALPTDSPYLNHRLGDTKARTRTHASIVAIVRDAAIIPSPTPAEMLRAGDVLVVVGTREGLDGVARLLANGPD</sequence>
<proteinExistence type="predicted"/>
<dbReference type="PIRSF" id="PIRSF005028">
    <property type="entry name" value="KhtT"/>
    <property type="match status" value="1"/>
</dbReference>
<reference evidence="2" key="1">
    <citation type="journal article" date="2014" name="Int. J. Syst. Evol. Microbiol.">
        <title>Complete genome sequence of Corynebacterium casei LMG S-19264T (=DSM 44701T), isolated from a smear-ripened cheese.</title>
        <authorList>
            <consortium name="US DOE Joint Genome Institute (JGI-PGF)"/>
            <person name="Walter F."/>
            <person name="Albersmeier A."/>
            <person name="Kalinowski J."/>
            <person name="Ruckert C."/>
        </authorList>
    </citation>
    <scope>NUCLEOTIDE SEQUENCE</scope>
    <source>
        <strain evidence="2">CGMCC 1.8984</strain>
    </source>
</reference>
<evidence type="ECO:0000259" key="1">
    <source>
        <dbReference type="PROSITE" id="PS51202"/>
    </source>
</evidence>
<comment type="caution">
    <text evidence="2">The sequence shown here is derived from an EMBL/GenBank/DDBJ whole genome shotgun (WGS) entry which is preliminary data.</text>
</comment>
<keyword evidence="3" id="KW-1185">Reference proteome</keyword>
<dbReference type="InterPro" id="IPR050144">
    <property type="entry name" value="AAE_transporter"/>
</dbReference>
<dbReference type="InterPro" id="IPR036721">
    <property type="entry name" value="RCK_C_sf"/>
</dbReference>
<dbReference type="PANTHER" id="PTHR30445">
    <property type="entry name" value="K(+)_H(+) ANTIPORTER SUBUNIT KHTT"/>
    <property type="match status" value="1"/>
</dbReference>
<dbReference type="Pfam" id="PF02080">
    <property type="entry name" value="TrkA_C"/>
    <property type="match status" value="1"/>
</dbReference>
<dbReference type="GO" id="GO:0008324">
    <property type="term" value="F:monoatomic cation transmembrane transporter activity"/>
    <property type="evidence" value="ECO:0007669"/>
    <property type="project" value="InterPro"/>
</dbReference>
<reference evidence="2" key="2">
    <citation type="submission" date="2020-09" db="EMBL/GenBank/DDBJ databases">
        <authorList>
            <person name="Sun Q."/>
            <person name="Zhou Y."/>
        </authorList>
    </citation>
    <scope>NUCLEOTIDE SEQUENCE</scope>
    <source>
        <strain evidence="2">CGMCC 1.8984</strain>
    </source>
</reference>
<organism evidence="2 3">
    <name type="scientific">Agromyces bauzanensis</name>
    <dbReference type="NCBI Taxonomy" id="1308924"/>
    <lineage>
        <taxon>Bacteria</taxon>
        <taxon>Bacillati</taxon>
        <taxon>Actinomycetota</taxon>
        <taxon>Actinomycetes</taxon>
        <taxon>Micrococcales</taxon>
        <taxon>Microbacteriaceae</taxon>
        <taxon>Agromyces</taxon>
    </lineage>
</organism>
<dbReference type="Proteomes" id="UP000636956">
    <property type="component" value="Unassembled WGS sequence"/>
</dbReference>
<dbReference type="SUPFAM" id="SSF116726">
    <property type="entry name" value="TrkA C-terminal domain-like"/>
    <property type="match status" value="1"/>
</dbReference>
<evidence type="ECO:0000313" key="3">
    <source>
        <dbReference type="Proteomes" id="UP000636956"/>
    </source>
</evidence>
<evidence type="ECO:0000313" key="2">
    <source>
        <dbReference type="EMBL" id="GGJ93039.1"/>
    </source>
</evidence>
<dbReference type="Gene3D" id="3.30.70.1450">
    <property type="entry name" value="Regulator of K+ conductance, C-terminal domain"/>
    <property type="match status" value="1"/>
</dbReference>
<dbReference type="EMBL" id="BMMD01000031">
    <property type="protein sequence ID" value="GGJ93039.1"/>
    <property type="molecule type" value="Genomic_DNA"/>
</dbReference>
<dbReference type="PROSITE" id="PS51202">
    <property type="entry name" value="RCK_C"/>
    <property type="match status" value="1"/>
</dbReference>
<protein>
    <submittedName>
        <fullName evidence="2">Potassium transporter TrkA</fullName>
    </submittedName>
</protein>
<gene>
    <name evidence="2" type="ORF">GCM10011372_34470</name>
</gene>